<evidence type="ECO:0000313" key="2">
    <source>
        <dbReference type="EMBL" id="EOB02507.1"/>
    </source>
</evidence>
<feature type="region of interest" description="Disordered" evidence="1">
    <location>
        <begin position="95"/>
        <end position="118"/>
    </location>
</feature>
<evidence type="ECO:0000256" key="1">
    <source>
        <dbReference type="SAM" id="MobiDB-lite"/>
    </source>
</evidence>
<gene>
    <name evidence="2" type="ORF">Anapl_05189</name>
</gene>
<organism evidence="2 3">
    <name type="scientific">Anas platyrhynchos</name>
    <name type="common">Mallard</name>
    <name type="synonym">Anas boschas</name>
    <dbReference type="NCBI Taxonomy" id="8839"/>
    <lineage>
        <taxon>Eukaryota</taxon>
        <taxon>Metazoa</taxon>
        <taxon>Chordata</taxon>
        <taxon>Craniata</taxon>
        <taxon>Vertebrata</taxon>
        <taxon>Euteleostomi</taxon>
        <taxon>Archelosauria</taxon>
        <taxon>Archosauria</taxon>
        <taxon>Dinosauria</taxon>
        <taxon>Saurischia</taxon>
        <taxon>Theropoda</taxon>
        <taxon>Coelurosauria</taxon>
        <taxon>Aves</taxon>
        <taxon>Neognathae</taxon>
        <taxon>Galloanserae</taxon>
        <taxon>Anseriformes</taxon>
        <taxon>Anatidae</taxon>
        <taxon>Anatinae</taxon>
        <taxon>Anas</taxon>
    </lineage>
</organism>
<keyword evidence="3" id="KW-1185">Reference proteome</keyword>
<dbReference type="EMBL" id="KB742957">
    <property type="protein sequence ID" value="EOB02507.1"/>
    <property type="molecule type" value="Genomic_DNA"/>
</dbReference>
<proteinExistence type="predicted"/>
<dbReference type="Proteomes" id="UP000296049">
    <property type="component" value="Unassembled WGS sequence"/>
</dbReference>
<protein>
    <submittedName>
        <fullName evidence="2">Uncharacterized protein</fullName>
    </submittedName>
</protein>
<reference evidence="3" key="1">
    <citation type="journal article" date="2013" name="Nat. Genet.">
        <title>The duck genome and transcriptome provide insight into an avian influenza virus reservoir species.</title>
        <authorList>
            <person name="Huang Y."/>
            <person name="Li Y."/>
            <person name="Burt D.W."/>
            <person name="Chen H."/>
            <person name="Zhang Y."/>
            <person name="Qian W."/>
            <person name="Kim H."/>
            <person name="Gan S."/>
            <person name="Zhao Y."/>
            <person name="Li J."/>
            <person name="Yi K."/>
            <person name="Feng H."/>
            <person name="Zhu P."/>
            <person name="Li B."/>
            <person name="Liu Q."/>
            <person name="Fairley S."/>
            <person name="Magor K.E."/>
            <person name="Du Z."/>
            <person name="Hu X."/>
            <person name="Goodman L."/>
            <person name="Tafer H."/>
            <person name="Vignal A."/>
            <person name="Lee T."/>
            <person name="Kim K.W."/>
            <person name="Sheng Z."/>
            <person name="An Y."/>
            <person name="Searle S."/>
            <person name="Herrero J."/>
            <person name="Groenen M.A."/>
            <person name="Crooijmans R.P."/>
            <person name="Faraut T."/>
            <person name="Cai Q."/>
            <person name="Webster R.G."/>
            <person name="Aldridge J.R."/>
            <person name="Warren W.C."/>
            <person name="Bartschat S."/>
            <person name="Kehr S."/>
            <person name="Marz M."/>
            <person name="Stadler P.F."/>
            <person name="Smith J."/>
            <person name="Kraus R.H."/>
            <person name="Zhao Y."/>
            <person name="Ren L."/>
            <person name="Fei J."/>
            <person name="Morisson M."/>
            <person name="Kaiser P."/>
            <person name="Griffin D.K."/>
            <person name="Rao M."/>
            <person name="Pitel F."/>
            <person name="Wang J."/>
            <person name="Li N."/>
        </authorList>
    </citation>
    <scope>NUCLEOTIDE SEQUENCE [LARGE SCALE GENOMIC DNA]</scope>
</reference>
<sequence length="248" mass="27232">MGGANILQLTHPALVGGKLQGEDETHFLTWRKRVRVGGEKRENHCDKVLCLSKTSQSEEHAVSNAEFLSSCKIACIALQNLEDMAVTFGNHADDRKNGASGHQEDKKVGKEAGSARKSNRTPSYCYFTGETKLKTNNACHFYITTITFGLGLPGLESLLQANNTCQDDLTASQISPKAEEPIEFSLAYISREVKNTAWVEESSCGGKPKGKVMQCASLQKVNSDAGKADDEISEEEHKKNMVCIWNFK</sequence>
<evidence type="ECO:0000313" key="3">
    <source>
        <dbReference type="Proteomes" id="UP000296049"/>
    </source>
</evidence>
<feature type="compositionally biased region" description="Basic and acidic residues" evidence="1">
    <location>
        <begin position="95"/>
        <end position="114"/>
    </location>
</feature>
<name>R0JYU8_ANAPL</name>
<accession>R0JYU8</accession>
<dbReference type="AlphaFoldDB" id="R0JYU8"/>